<dbReference type="InterPro" id="IPR001130">
    <property type="entry name" value="TatD-like"/>
</dbReference>
<protein>
    <submittedName>
        <fullName evidence="2">Metallo-dependent hydrolase</fullName>
    </submittedName>
</protein>
<dbReference type="InParanoid" id="A0A165U620"/>
<keyword evidence="3" id="KW-1185">Reference proteome</keyword>
<dbReference type="EMBL" id="KV425561">
    <property type="protein sequence ID" value="KZT27697.1"/>
    <property type="molecule type" value="Genomic_DNA"/>
</dbReference>
<evidence type="ECO:0000313" key="2">
    <source>
        <dbReference type="EMBL" id="KZT27697.1"/>
    </source>
</evidence>
<dbReference type="PANTHER" id="PTHR47345">
    <property type="entry name" value="CUT9-INTERACTING PROTEIN SCN1"/>
    <property type="match status" value="1"/>
</dbReference>
<proteinExistence type="predicted"/>
<dbReference type="InterPro" id="IPR032466">
    <property type="entry name" value="Metal_Hydrolase"/>
</dbReference>
<evidence type="ECO:0000256" key="1">
    <source>
        <dbReference type="SAM" id="MobiDB-lite"/>
    </source>
</evidence>
<dbReference type="AlphaFoldDB" id="A0A165U620"/>
<keyword evidence="2" id="KW-0378">Hydrolase</keyword>
<accession>A0A165U620</accession>
<dbReference type="PANTHER" id="PTHR47345:SF1">
    <property type="entry name" value="CUT9-INTERACTING PROTEIN SCN1"/>
    <property type="match status" value="1"/>
</dbReference>
<evidence type="ECO:0000313" key="3">
    <source>
        <dbReference type="Proteomes" id="UP000076761"/>
    </source>
</evidence>
<organism evidence="2 3">
    <name type="scientific">Neolentinus lepideus HHB14362 ss-1</name>
    <dbReference type="NCBI Taxonomy" id="1314782"/>
    <lineage>
        <taxon>Eukaryota</taxon>
        <taxon>Fungi</taxon>
        <taxon>Dikarya</taxon>
        <taxon>Basidiomycota</taxon>
        <taxon>Agaricomycotina</taxon>
        <taxon>Agaricomycetes</taxon>
        <taxon>Gloeophyllales</taxon>
        <taxon>Gloeophyllaceae</taxon>
        <taxon>Neolentinus</taxon>
    </lineage>
</organism>
<name>A0A165U620_9AGAM</name>
<reference evidence="2 3" key="1">
    <citation type="journal article" date="2016" name="Mol. Biol. Evol.">
        <title>Comparative Genomics of Early-Diverging Mushroom-Forming Fungi Provides Insights into the Origins of Lignocellulose Decay Capabilities.</title>
        <authorList>
            <person name="Nagy L.G."/>
            <person name="Riley R."/>
            <person name="Tritt A."/>
            <person name="Adam C."/>
            <person name="Daum C."/>
            <person name="Floudas D."/>
            <person name="Sun H."/>
            <person name="Yadav J.S."/>
            <person name="Pangilinan J."/>
            <person name="Larsson K.H."/>
            <person name="Matsuura K."/>
            <person name="Barry K."/>
            <person name="Labutti K."/>
            <person name="Kuo R."/>
            <person name="Ohm R.A."/>
            <person name="Bhattacharya S.S."/>
            <person name="Shirouzu T."/>
            <person name="Yoshinaga Y."/>
            <person name="Martin F.M."/>
            <person name="Grigoriev I.V."/>
            <person name="Hibbett D.S."/>
        </authorList>
    </citation>
    <scope>NUCLEOTIDE SEQUENCE [LARGE SCALE GENOMIC DNA]</scope>
    <source>
        <strain evidence="2 3">HHB14362 ss-1</strain>
    </source>
</reference>
<dbReference type="Pfam" id="PF01026">
    <property type="entry name" value="TatD_DNase"/>
    <property type="match status" value="1"/>
</dbReference>
<dbReference type="SUPFAM" id="SSF51556">
    <property type="entry name" value="Metallo-dependent hydrolases"/>
    <property type="match status" value="1"/>
</dbReference>
<gene>
    <name evidence="2" type="ORF">NEOLEDRAFT_1240240</name>
</gene>
<dbReference type="FunCoup" id="A0A165U620">
    <property type="interactions" value="15"/>
</dbReference>
<dbReference type="GO" id="GO:0016788">
    <property type="term" value="F:hydrolase activity, acting on ester bonds"/>
    <property type="evidence" value="ECO:0007669"/>
    <property type="project" value="InterPro"/>
</dbReference>
<sequence>MADPPSDTYSQSNILPPPSVLRHVVDAHCHPTDTVIQPASMDKLPIKICAMATRVSDQAKVADLATAYPTKVVPCFGYHPWFTHWVTLHQNVSKEQHYRSLFLRACSNSEPPKHYDTFQSMLPTLPDPISLSSLISTLRSNLVAFPHAMLGEVGLDRSARVPVHPDATPRILSPFTIPLEHQTAILMAQLEIAVELHRNVSLHDVKAHQATLDLLRGMSETHKENWWAISVDLHSCGVSPEMWKDIERTQPNVFLSLSICINSRSQNHVALIKSCSPGRILVESDIHDIDYCAPYTWSMIKIIADVKGWRVEEQWDYDDEKSTQQEKWGAVRRLEHNWRAFERGNHPSPLKPKKPEWVAGGNRKSRMRVAKDRNEWVSDNSEPDN</sequence>
<dbReference type="Proteomes" id="UP000076761">
    <property type="component" value="Unassembled WGS sequence"/>
</dbReference>
<dbReference type="InterPro" id="IPR053044">
    <property type="entry name" value="Metallo-hydrolase/TatD-type"/>
</dbReference>
<feature type="region of interest" description="Disordered" evidence="1">
    <location>
        <begin position="342"/>
        <end position="385"/>
    </location>
</feature>
<dbReference type="Gene3D" id="3.20.20.140">
    <property type="entry name" value="Metal-dependent hydrolases"/>
    <property type="match status" value="1"/>
</dbReference>
<dbReference type="OrthoDB" id="413993at2759"/>